<dbReference type="RefSeq" id="WP_014558259.1">
    <property type="nucleotide sequence ID" value="NC_017461.1"/>
</dbReference>
<gene>
    <name evidence="1" type="ordered locus">FFONT_1122</name>
</gene>
<sequence>MDNILISEAVYFLKKIWNYQSELANCFSLVWIKKDNQRDLGYIHFCKQIYGKDLFSKIYEWLRQNLSNLAMEGYDIYYQVLPLWRKPEKGRGTKNEVKISKWLWCDLDFKEEVLDVELDDNLKEKLKFKDYYCEEKDNYGLFCTYRKNKYSWYVVKRPALAEILEKAAKSFRLPDIVVDSGNGYHLYFELNKEESALKILSLEENVVELLGGDEKSKDLARILRLPGTVNQKNKRISKVIYRKNNLI</sequence>
<dbReference type="InParanoid" id="I0A2A3"/>
<dbReference type="OrthoDB" id="387747at2157"/>
<dbReference type="HOGENOM" id="CLU_1122585_0_0_2"/>
<reference evidence="1 2" key="2">
    <citation type="journal article" date="2014" name="Extremophiles">
        <title>Analysis of the complete genome of Fervidococcus fontis confirms the distinct phylogenetic position of the order Fervidicoccales and suggests its environmental function.</title>
        <authorList>
            <person name="Lebedinsky A.V."/>
            <person name="Mardanov A.V."/>
            <person name="Kublanov I.V."/>
            <person name="Gumerov V.M."/>
            <person name="Beletsky A.V."/>
            <person name="Perevalova A.A."/>
            <person name="Bidzhieva S.Kh."/>
            <person name="Bonch-Osmolovskaya E.A."/>
            <person name="Skryabin K.G."/>
            <person name="Ravin N.V."/>
        </authorList>
    </citation>
    <scope>NUCLEOTIDE SEQUENCE [LARGE SCALE GENOMIC DNA]</scope>
    <source>
        <strain evidence="2">DSM 19380 / VKM B-2539 / Kam940</strain>
    </source>
</reference>
<keyword evidence="2" id="KW-1185">Reference proteome</keyword>
<dbReference type="GeneID" id="12450218"/>
<dbReference type="EMBL" id="CP003423">
    <property type="protein sequence ID" value="AFH43110.1"/>
    <property type="molecule type" value="Genomic_DNA"/>
</dbReference>
<name>I0A2A3_FERFK</name>
<dbReference type="eggNOG" id="arCOG07629">
    <property type="taxonomic scope" value="Archaea"/>
</dbReference>
<dbReference type="Gene3D" id="3.30.70.1790">
    <property type="entry name" value="RepB DNA-primase, N-terminal domain"/>
    <property type="match status" value="1"/>
</dbReference>
<protein>
    <submittedName>
        <fullName evidence="1">Putative replication protein</fullName>
    </submittedName>
</protein>
<organism evidence="1 2">
    <name type="scientific">Fervidicoccus fontis (strain DSM 19380 / JCM 18336 / VKM B-2539 / Kam940)</name>
    <dbReference type="NCBI Taxonomy" id="1163730"/>
    <lineage>
        <taxon>Archaea</taxon>
        <taxon>Thermoproteota</taxon>
        <taxon>Thermoprotei</taxon>
        <taxon>Fervidicoccales</taxon>
        <taxon>Fervidicoccaceae</taxon>
        <taxon>Fervidicoccus</taxon>
    </lineage>
</organism>
<dbReference type="KEGG" id="ffo:FFONT_1122"/>
<evidence type="ECO:0000313" key="1">
    <source>
        <dbReference type="EMBL" id="AFH43110.1"/>
    </source>
</evidence>
<evidence type="ECO:0000313" key="2">
    <source>
        <dbReference type="Proteomes" id="UP000007391"/>
    </source>
</evidence>
<dbReference type="AlphaFoldDB" id="I0A2A3"/>
<reference evidence="2" key="1">
    <citation type="submission" date="2012-03" db="EMBL/GenBank/DDBJ databases">
        <title>Fervidicoccus fontis complete genome analysis confirms its distinct phylogenetic position and predicts its environmental function.</title>
        <authorList>
            <person name="Lebedinsky A.V."/>
            <person name="Mardanov A.V."/>
            <person name="Gumerov V.M."/>
            <person name="Beletsky A.V."/>
            <person name="Kublanov I.V."/>
            <person name="Perevalova A.A."/>
            <person name="Bonch-Osmolovskaya E.A."/>
            <person name="Ravin N.V."/>
            <person name="Skryabin K.G."/>
        </authorList>
    </citation>
    <scope>NUCLEOTIDE SEQUENCE [LARGE SCALE GENOMIC DNA]</scope>
    <source>
        <strain evidence="2">DSM 19380 / VKM B-2539 / Kam940</strain>
    </source>
</reference>
<accession>I0A2A3</accession>
<proteinExistence type="predicted"/>
<dbReference type="Proteomes" id="UP000007391">
    <property type="component" value="Chromosome"/>
</dbReference>
<dbReference type="STRING" id="1163730.FFONT_1122"/>